<keyword evidence="1" id="KW-0805">Transcription regulation</keyword>
<evidence type="ECO:0000313" key="6">
    <source>
        <dbReference type="Proteomes" id="UP000520592"/>
    </source>
</evidence>
<dbReference type="EMBL" id="JACAQD010000035">
    <property type="protein sequence ID" value="NWC35764.1"/>
    <property type="molecule type" value="Genomic_DNA"/>
</dbReference>
<dbReference type="SMART" id="SM00421">
    <property type="entry name" value="HTH_LUXR"/>
    <property type="match status" value="1"/>
</dbReference>
<keyword evidence="3" id="KW-0804">Transcription</keyword>
<dbReference type="RefSeq" id="WP_177063162.1">
    <property type="nucleotide sequence ID" value="NZ_JACAPS010000055.1"/>
</dbReference>
<evidence type="ECO:0000256" key="2">
    <source>
        <dbReference type="ARBA" id="ARBA00023125"/>
    </source>
</evidence>
<dbReference type="SUPFAM" id="SSF48452">
    <property type="entry name" value="TPR-like"/>
    <property type="match status" value="1"/>
</dbReference>
<dbReference type="SUPFAM" id="SSF46894">
    <property type="entry name" value="C-terminal effector domain of the bipartite response regulators"/>
    <property type="match status" value="1"/>
</dbReference>
<dbReference type="InterPro" id="IPR011990">
    <property type="entry name" value="TPR-like_helical_dom_sf"/>
</dbReference>
<dbReference type="Proteomes" id="UP000520592">
    <property type="component" value="Unassembled WGS sequence"/>
</dbReference>
<organism evidence="5 6">
    <name type="scientific">Pseudomonas gingeri</name>
    <dbReference type="NCBI Taxonomy" id="117681"/>
    <lineage>
        <taxon>Bacteria</taxon>
        <taxon>Pseudomonadati</taxon>
        <taxon>Pseudomonadota</taxon>
        <taxon>Gammaproteobacteria</taxon>
        <taxon>Pseudomonadales</taxon>
        <taxon>Pseudomonadaceae</taxon>
        <taxon>Pseudomonas</taxon>
    </lineage>
</organism>
<feature type="domain" description="HTH luxR-type" evidence="4">
    <location>
        <begin position="827"/>
        <end position="892"/>
    </location>
</feature>
<dbReference type="InterPro" id="IPR016032">
    <property type="entry name" value="Sig_transdc_resp-reg_C-effctor"/>
</dbReference>
<evidence type="ECO:0000256" key="1">
    <source>
        <dbReference type="ARBA" id="ARBA00023015"/>
    </source>
</evidence>
<dbReference type="InterPro" id="IPR000792">
    <property type="entry name" value="Tscrpt_reg_LuxR_C"/>
</dbReference>
<dbReference type="GO" id="GO:0003677">
    <property type="term" value="F:DNA binding"/>
    <property type="evidence" value="ECO:0007669"/>
    <property type="project" value="UniProtKB-KW"/>
</dbReference>
<dbReference type="PANTHER" id="PTHR44688:SF16">
    <property type="entry name" value="DNA-BINDING TRANSCRIPTIONAL ACTIVATOR DEVR_DOSR"/>
    <property type="match status" value="1"/>
</dbReference>
<evidence type="ECO:0000313" key="5">
    <source>
        <dbReference type="EMBL" id="NWC35764.1"/>
    </source>
</evidence>
<dbReference type="InterPro" id="IPR059106">
    <property type="entry name" value="WHD_MalT"/>
</dbReference>
<name>A0A7Y8CN60_9PSED</name>
<dbReference type="InterPro" id="IPR027417">
    <property type="entry name" value="P-loop_NTPase"/>
</dbReference>
<dbReference type="Gene3D" id="1.25.40.10">
    <property type="entry name" value="Tetratricopeptide repeat domain"/>
    <property type="match status" value="1"/>
</dbReference>
<dbReference type="PROSITE" id="PS50043">
    <property type="entry name" value="HTH_LUXR_2"/>
    <property type="match status" value="1"/>
</dbReference>
<dbReference type="SUPFAM" id="SSF52540">
    <property type="entry name" value="P-loop containing nucleoside triphosphate hydrolases"/>
    <property type="match status" value="1"/>
</dbReference>
<dbReference type="InterPro" id="IPR036388">
    <property type="entry name" value="WH-like_DNA-bd_sf"/>
</dbReference>
<evidence type="ECO:0000259" key="4">
    <source>
        <dbReference type="PROSITE" id="PS50043"/>
    </source>
</evidence>
<evidence type="ECO:0000256" key="3">
    <source>
        <dbReference type="ARBA" id="ARBA00023163"/>
    </source>
</evidence>
<dbReference type="PRINTS" id="PR00038">
    <property type="entry name" value="HTHLUXR"/>
</dbReference>
<dbReference type="AlphaFoldDB" id="A0A7Y8CN60"/>
<protein>
    <recommendedName>
        <fullName evidence="4">HTH luxR-type domain-containing protein</fullName>
    </recommendedName>
</protein>
<proteinExistence type="predicted"/>
<dbReference type="Pfam" id="PF25873">
    <property type="entry name" value="WHD_MalT"/>
    <property type="match status" value="1"/>
</dbReference>
<sequence>MEPNVRSKAVSRFMPDVRIDAALVRERLLLQLDGTSVASASMTILRAPAGFGKTTLYAQHSRQLKASGITTIWMNAQSQDRMSSLSDVLSEALHHSGLCGFRSCERVTELLAQVSERVGRFALFIDNDEWLDTEADAQLIELARELPDGVSCYLAGRRRQEAKLSQYLLGGYVRLIGPEHLAYTFDEAASLFTEGVSTEALTQAWTRSEGWPAAMQLMAHHHAFRSPEDREASFVNFNPMAAALVESHDYIASQILAPLPDEERRFLLDTSILDEVTVDIANAVLERSDSANHIAWFAGLTPLIKHRTDATSIHVNPWLRESLIWHARLSGDDAIARRHLRAANAYAAHQDLIRAVDQAIQGGEPETAARIVEHNGAVRLIADAGIGRTQVLLSRLPSAVRQAHPRLRLLYIAHLLTENNAREARWDMERLQRELQLAEPGSPFARLVADENFQLEVSLVDCLVLLNRAEHELIISPWAQLDRVTRLAMVQFCDDWRILGLLLPLQILFLHRYGPLSGAARYIARIELMYRSENSDYNIQWVRFNRARECVGSGHLDQAEDILLKAIDSSHAVIRFEQTSFRNMVAALRARVANLSGELENALAILEGIEAHSAGLLFEVTAAVYIERARCLYALGDTVAAMAQLDAAQRLADAETLPHLGVLAACTRLVWLVDEGRNDEMEVLAMQINLKGLWKDARGTRKLPWADVEAVGRAAIRFALARGDLKYASLYADRLQILAEQMEERPAVIGARLLYMRVLIAIGDECGAREMWQSALAIAAEGCISQPFVDELVDIAWLEARGDDEPTAIIVLKHRIRDGRLAAIRRRIERNVQLTVRERDVMYWLVQGLATKRISRELGVSPETVKQHLKTIFTKLGVNSRGAATAAVIGNVIPVSER</sequence>
<dbReference type="GO" id="GO:0006355">
    <property type="term" value="P:regulation of DNA-templated transcription"/>
    <property type="evidence" value="ECO:0007669"/>
    <property type="project" value="InterPro"/>
</dbReference>
<comment type="caution">
    <text evidence="5">The sequence shown here is derived from an EMBL/GenBank/DDBJ whole genome shotgun (WGS) entry which is preliminary data.</text>
</comment>
<dbReference type="Pfam" id="PF00196">
    <property type="entry name" value="GerE"/>
    <property type="match status" value="1"/>
</dbReference>
<gene>
    <name evidence="5" type="ORF">HX876_25680</name>
</gene>
<keyword evidence="2" id="KW-0238">DNA-binding</keyword>
<reference evidence="5 6" key="1">
    <citation type="submission" date="2020-04" db="EMBL/GenBank/DDBJ databases">
        <title>Molecular characterization of pseudomonads from Agaricus bisporus reveal novel blotch 2 pathogens in Western Europe.</title>
        <authorList>
            <person name="Taparia T."/>
            <person name="Krijger M."/>
            <person name="Haynes E."/>
            <person name="Elpinstone J.G."/>
            <person name="Noble R."/>
            <person name="Van Der Wolf J."/>
        </authorList>
    </citation>
    <scope>NUCLEOTIDE SEQUENCE [LARGE SCALE GENOMIC DNA]</scope>
    <source>
        <strain evidence="5 6">IPO3737</strain>
    </source>
</reference>
<accession>A0A7Y8CN60</accession>
<dbReference type="Gene3D" id="1.10.10.10">
    <property type="entry name" value="Winged helix-like DNA-binding domain superfamily/Winged helix DNA-binding domain"/>
    <property type="match status" value="1"/>
</dbReference>
<dbReference type="CDD" id="cd06170">
    <property type="entry name" value="LuxR_C_like"/>
    <property type="match status" value="1"/>
</dbReference>
<dbReference type="PANTHER" id="PTHR44688">
    <property type="entry name" value="DNA-BINDING TRANSCRIPTIONAL ACTIVATOR DEVR_DOSR"/>
    <property type="match status" value="1"/>
</dbReference>